<keyword evidence="3" id="KW-1185">Reference proteome</keyword>
<evidence type="ECO:0000259" key="1">
    <source>
        <dbReference type="Pfam" id="PF00501"/>
    </source>
</evidence>
<accession>A0ABY4TGM7</accession>
<dbReference type="InterPro" id="IPR042099">
    <property type="entry name" value="ANL_N_sf"/>
</dbReference>
<dbReference type="Pfam" id="PF00501">
    <property type="entry name" value="AMP-binding"/>
    <property type="match status" value="1"/>
</dbReference>
<dbReference type="EMBL" id="CP095474">
    <property type="protein sequence ID" value="URN17264.1"/>
    <property type="molecule type" value="Genomic_DNA"/>
</dbReference>
<dbReference type="PANTHER" id="PTHR45527">
    <property type="entry name" value="NONRIBOSOMAL PEPTIDE SYNTHETASE"/>
    <property type="match status" value="1"/>
</dbReference>
<name>A0ABY4TGM7_9ACTN</name>
<dbReference type="PANTHER" id="PTHR45527:SF1">
    <property type="entry name" value="FATTY ACID SYNTHASE"/>
    <property type="match status" value="1"/>
</dbReference>
<dbReference type="SUPFAM" id="SSF56801">
    <property type="entry name" value="Acetyl-CoA synthetase-like"/>
    <property type="match status" value="1"/>
</dbReference>
<gene>
    <name evidence="2" type="ORF">MW084_16545</name>
</gene>
<dbReference type="InterPro" id="IPR045851">
    <property type="entry name" value="AMP-bd_C_sf"/>
</dbReference>
<sequence length="548" mass="58941">MAAKAGALSLPPWSIDPADRAGTPPALGDLLVAPALRWPDRTAIDDGAVGYTFAQLEQGAQAVAAWLTEQGVGAGDRVVVLAEKRAVMPVLAVAVWKCGAVYVPLDSAEPEARLRGLLTRLRPAAVITPGDRDPGTPAGRRLGGERLAEILSGPAVAHTTVARRPEEAAYIVFASGATGEPQGAEISVGALLSYFVNHNEVLRITPKSRVLSLAPFHFDVSLEDTLLPLSLGAFVHQFRGLPAGAVMRAVIARQGITHLIAVTMLLTMITGDGRQITRAKLPSLELVMTGAQVCDPAVLRVWARELPETRLVQAFGPPEATIFSFTHEIGPEEAERMTVCPVGRPLRGVRAKIMRDGAEVHEPGVRGELWVGGAQVMRGYFDQPEETARLVVDLDGTRYFRTGDICSYDADGDIVLHRHDDERIVWLAGRRTHLNEVRRAALDCPGVDRAVAAVVRRGRRDVVALVVGSEERHVVVEVAERLRGLLPEYLRPSLMGWSPAGPAASLPERDDRQLIQQLTAAAQQSDSDCFALSADGAVETIDEVETCP</sequence>
<dbReference type="Gene3D" id="3.40.50.12780">
    <property type="entry name" value="N-terminal domain of ligase-like"/>
    <property type="match status" value="1"/>
</dbReference>
<feature type="domain" description="AMP-dependent synthetase/ligase" evidence="1">
    <location>
        <begin position="35"/>
        <end position="381"/>
    </location>
</feature>
<evidence type="ECO:0000313" key="3">
    <source>
        <dbReference type="Proteomes" id="UP001056383"/>
    </source>
</evidence>
<reference evidence="2" key="1">
    <citation type="submission" date="2022-04" db="EMBL/GenBank/DDBJ databases">
        <title>Systematic whole-genome sequencing reveals an unexpected diversity among actinomycetoma pathogens and provides insights into their antibacterial susceptibilities.</title>
        <authorList>
            <person name="Watson A.K."/>
            <person name="Kepplinger B."/>
            <person name="Bakhiet S.M."/>
            <person name="Mhmoud N.A."/>
            <person name="Chapman J."/>
            <person name="Allenby N."/>
            <person name="Mickiewicz K."/>
            <person name="Goodfellow M."/>
            <person name="Fahal A.H."/>
            <person name="Errington J."/>
        </authorList>
    </citation>
    <scope>NUCLEOTIDE SEQUENCE</scope>
    <source>
        <strain evidence="2">SD 504</strain>
    </source>
</reference>
<dbReference type="Proteomes" id="UP001056383">
    <property type="component" value="Chromosome"/>
</dbReference>
<dbReference type="RefSeq" id="WP_029553524.1">
    <property type="nucleotide sequence ID" value="NZ_CP095474.1"/>
</dbReference>
<dbReference type="InterPro" id="IPR000873">
    <property type="entry name" value="AMP-dep_synth/lig_dom"/>
</dbReference>
<dbReference type="Gene3D" id="3.30.300.30">
    <property type="match status" value="1"/>
</dbReference>
<protein>
    <submittedName>
        <fullName evidence="2">AMP-binding protein</fullName>
    </submittedName>
</protein>
<organism evidence="2 3">
    <name type="scientific">Streptomyces sudanensis</name>
    <dbReference type="NCBI Taxonomy" id="436397"/>
    <lineage>
        <taxon>Bacteria</taxon>
        <taxon>Bacillati</taxon>
        <taxon>Actinomycetota</taxon>
        <taxon>Actinomycetes</taxon>
        <taxon>Kitasatosporales</taxon>
        <taxon>Streptomycetaceae</taxon>
        <taxon>Streptomyces</taxon>
    </lineage>
</organism>
<proteinExistence type="predicted"/>
<evidence type="ECO:0000313" key="2">
    <source>
        <dbReference type="EMBL" id="URN17264.1"/>
    </source>
</evidence>